<proteinExistence type="predicted"/>
<comment type="subcellular location">
    <subcellularLocation>
        <location evidence="1">Membrane</location>
        <topology evidence="1">Multi-pass membrane protein</topology>
    </subcellularLocation>
</comment>
<keyword evidence="8" id="KW-1185">Reference proteome</keyword>
<dbReference type="Pfam" id="PF01490">
    <property type="entry name" value="Aa_trans"/>
    <property type="match status" value="1"/>
</dbReference>
<reference evidence="8" key="1">
    <citation type="journal article" date="2015" name="PLoS Genet.">
        <title>Genome Sequence and Transcriptome Analyses of Chrysochromulina tobin: Metabolic Tools for Enhanced Algal Fitness in the Prominent Order Prymnesiales (Haptophyceae).</title>
        <authorList>
            <person name="Hovde B.T."/>
            <person name="Deodato C.R."/>
            <person name="Hunsperger H.M."/>
            <person name="Ryken S.A."/>
            <person name="Yost W."/>
            <person name="Jha R.K."/>
            <person name="Patterson J."/>
            <person name="Monnat R.J. Jr."/>
            <person name="Barlow S.B."/>
            <person name="Starkenburg S.R."/>
            <person name="Cattolico R.A."/>
        </authorList>
    </citation>
    <scope>NUCLEOTIDE SEQUENCE</scope>
    <source>
        <strain evidence="8">CCMP291</strain>
    </source>
</reference>
<evidence type="ECO:0000256" key="5">
    <source>
        <dbReference type="SAM" id="Phobius"/>
    </source>
</evidence>
<feature type="transmembrane region" description="Helical" evidence="5">
    <location>
        <begin position="170"/>
        <end position="189"/>
    </location>
</feature>
<dbReference type="EMBL" id="JWZX01001584">
    <property type="protein sequence ID" value="KOO33164.1"/>
    <property type="molecule type" value="Genomic_DNA"/>
</dbReference>
<comment type="caution">
    <text evidence="7">The sequence shown here is derived from an EMBL/GenBank/DDBJ whole genome shotgun (WGS) entry which is preliminary data.</text>
</comment>
<dbReference type="AlphaFoldDB" id="A0A0M0K2X5"/>
<feature type="transmembrane region" description="Helical" evidence="5">
    <location>
        <begin position="291"/>
        <end position="313"/>
    </location>
</feature>
<evidence type="ECO:0000256" key="3">
    <source>
        <dbReference type="ARBA" id="ARBA00022989"/>
    </source>
</evidence>
<dbReference type="GO" id="GO:0016020">
    <property type="term" value="C:membrane"/>
    <property type="evidence" value="ECO:0007669"/>
    <property type="project" value="UniProtKB-SubCell"/>
</dbReference>
<feature type="transmembrane region" description="Helical" evidence="5">
    <location>
        <begin position="393"/>
        <end position="419"/>
    </location>
</feature>
<protein>
    <submittedName>
        <fullName evidence="7">Sodium-coupled neutral amino acid transporter 7</fullName>
    </submittedName>
</protein>
<keyword evidence="2 5" id="KW-0812">Transmembrane</keyword>
<feature type="transmembrane region" description="Helical" evidence="5">
    <location>
        <begin position="195"/>
        <end position="212"/>
    </location>
</feature>
<gene>
    <name evidence="7" type="ORF">Ctob_009920</name>
</gene>
<evidence type="ECO:0000313" key="8">
    <source>
        <dbReference type="Proteomes" id="UP000037460"/>
    </source>
</evidence>
<feature type="domain" description="Amino acid transporter transmembrane" evidence="6">
    <location>
        <begin position="41"/>
        <end position="483"/>
    </location>
</feature>
<evidence type="ECO:0000256" key="1">
    <source>
        <dbReference type="ARBA" id="ARBA00004141"/>
    </source>
</evidence>
<dbReference type="OrthoDB" id="438545at2759"/>
<evidence type="ECO:0000313" key="7">
    <source>
        <dbReference type="EMBL" id="KOO33164.1"/>
    </source>
</evidence>
<evidence type="ECO:0000256" key="2">
    <source>
        <dbReference type="ARBA" id="ARBA00022692"/>
    </source>
</evidence>
<evidence type="ECO:0000256" key="4">
    <source>
        <dbReference type="ARBA" id="ARBA00023136"/>
    </source>
</evidence>
<accession>A0A0M0K2X5</accession>
<feature type="transmembrane region" description="Helical" evidence="5">
    <location>
        <begin position="69"/>
        <end position="90"/>
    </location>
</feature>
<feature type="transmembrane region" description="Helical" evidence="5">
    <location>
        <begin position="462"/>
        <end position="484"/>
    </location>
</feature>
<dbReference type="PANTHER" id="PTHR22950">
    <property type="entry name" value="AMINO ACID TRANSPORTER"/>
    <property type="match status" value="1"/>
</dbReference>
<dbReference type="GO" id="GO:0015179">
    <property type="term" value="F:L-amino acid transmembrane transporter activity"/>
    <property type="evidence" value="ECO:0007669"/>
    <property type="project" value="TreeGrafter"/>
</dbReference>
<feature type="transmembrane region" description="Helical" evidence="5">
    <location>
        <begin position="426"/>
        <end position="450"/>
    </location>
</feature>
<dbReference type="InterPro" id="IPR013057">
    <property type="entry name" value="AA_transpt_TM"/>
</dbReference>
<keyword evidence="3 5" id="KW-1133">Transmembrane helix</keyword>
<sequence length="500" mass="52622">MITTRGDSREALLAINAVTPEDPRNPLTNKDTRRSCLDGDAITASLSFVNAALGAGVLAYPFAFSAAGLVVAASTTLFIGCLSTFSLCIIMHSMQVARSRVLAASSVSSFGDLVREVLGPKGSTFLEVLIVGNGFGACVGYIEVIEDAADSVTSDARLSSFHISRKEFRLIALCVAALPCFGLSCLRSIEALKYSAAASVIAVFFVVGTLLYQAIENPCNPNACVDEHGAHGWDEGTSGVALWPTLTIAGLLRVLKALPLIAFALQMHIQCPAVFDAMPARLQTCISGRRLIAVAAVGLVLCLYLPIGIAGVVRFGQATEPDVLNNFGVGDQAANVARACMCLTALAAFPAQHFPARTVLYKVWKKVRRCCKPADLQNGLPEEELERNAPVGGLSLCFALTEAVLWNAAVLGVAGFAVLNNIKLDIIFQLLGAIVGASVILIIPGLLWARVGSGRPGSLVRLAPSAVLIILGLFLMFTGTFVSLQELPSLFEKGGNSTKA</sequence>
<keyword evidence="4 5" id="KW-0472">Membrane</keyword>
<dbReference type="Proteomes" id="UP000037460">
    <property type="component" value="Unassembled WGS sequence"/>
</dbReference>
<evidence type="ECO:0000259" key="6">
    <source>
        <dbReference type="Pfam" id="PF01490"/>
    </source>
</evidence>
<feature type="transmembrane region" description="Helical" evidence="5">
    <location>
        <begin position="41"/>
        <end position="63"/>
    </location>
</feature>
<organism evidence="7 8">
    <name type="scientific">Chrysochromulina tobinii</name>
    <dbReference type="NCBI Taxonomy" id="1460289"/>
    <lineage>
        <taxon>Eukaryota</taxon>
        <taxon>Haptista</taxon>
        <taxon>Haptophyta</taxon>
        <taxon>Prymnesiophyceae</taxon>
        <taxon>Prymnesiales</taxon>
        <taxon>Chrysochromulinaceae</taxon>
        <taxon>Chrysochromulina</taxon>
    </lineage>
</organism>
<name>A0A0M0K2X5_9EUKA</name>